<dbReference type="PANTHER" id="PTHR10091:SF0">
    <property type="entry name" value="GALACTOSE MUTAROTASE"/>
    <property type="match status" value="1"/>
</dbReference>
<dbReference type="Gene3D" id="2.70.98.10">
    <property type="match status" value="1"/>
</dbReference>
<dbReference type="SUPFAM" id="SSF74650">
    <property type="entry name" value="Galactose mutarotase-like"/>
    <property type="match status" value="1"/>
</dbReference>
<dbReference type="InterPro" id="IPR011013">
    <property type="entry name" value="Gal_mutarotase_sf_dom"/>
</dbReference>
<protein>
    <recommendedName>
        <fullName evidence="3">Aldose 1-epimerase</fullName>
    </recommendedName>
</protein>
<reference evidence="1 2" key="1">
    <citation type="submission" date="2023-02" db="EMBL/GenBank/DDBJ databases">
        <title>Novel Oscillospiraceae bacterial genomes.</title>
        <authorList>
            <person name="Srinivasan S."/>
            <person name="Austin M.N."/>
            <person name="Fiedler T.L."/>
            <person name="Strenk S.M."/>
            <person name="Agnew K.J."/>
            <person name="Nagana Gowda G.A."/>
            <person name="Raftery D."/>
            <person name="Beamer M.A."/>
            <person name="Achilles S.L."/>
            <person name="Wiesenfeld H.C."/>
            <person name="Fredricks D.N."/>
            <person name="Hillier S.L."/>
        </authorList>
    </citation>
    <scope>NUCLEOTIDE SEQUENCE [LARGE SCALE GENOMIC DNA]</scope>
    <source>
        <strain evidence="1 2">CHIC02 1186E3-8</strain>
    </source>
</reference>
<dbReference type="EMBL" id="CP118868">
    <property type="protein sequence ID" value="WEG35281.1"/>
    <property type="molecule type" value="Genomic_DNA"/>
</dbReference>
<evidence type="ECO:0008006" key="3">
    <source>
        <dbReference type="Google" id="ProtNLM"/>
    </source>
</evidence>
<gene>
    <name evidence="1" type="ORF">PYS61_04950</name>
</gene>
<organism evidence="1 2">
    <name type="scientific">Amygdalobacter indicium</name>
    <dbReference type="NCBI Taxonomy" id="3029272"/>
    <lineage>
        <taxon>Bacteria</taxon>
        <taxon>Bacillati</taxon>
        <taxon>Bacillota</taxon>
        <taxon>Clostridia</taxon>
        <taxon>Eubacteriales</taxon>
        <taxon>Oscillospiraceae</taxon>
        <taxon>Amygdalobacter</taxon>
    </lineage>
</organism>
<dbReference type="PANTHER" id="PTHR10091">
    <property type="entry name" value="ALDOSE-1-EPIMERASE"/>
    <property type="match status" value="1"/>
</dbReference>
<evidence type="ECO:0000313" key="1">
    <source>
        <dbReference type="EMBL" id="WEG35281.1"/>
    </source>
</evidence>
<accession>A0ABY8C3M3</accession>
<keyword evidence="2" id="KW-1185">Reference proteome</keyword>
<sequence>MFRESQVKLADGHNISIYNAGTEEQEITVTSYGARLLKWEVPCTEAENERLNLIVNHADYNHYAADPAYMGAVIGPIPNRFASGKIHLAGNDYQLEQNVSPDTLHSSNIAFSELDFELFDHGEDYIILKHEFTPEHVLHPGNRILYVSYILQTNSQGKTLKINYKLTTSSDCYIDVTNHSYFRLWDRSILQKYDISPKEALLQTRVKMPSAFYTPTDNLICTGEILRIKENSILDFQNGRTLADGIKELAATTIGGYDHNFILARDYHNYDSASSRYYSKPTTFASNFNNVSLSAVTTEVGAQLYTANYLDADVTSDGMEYGKHCAFCFETQGIPNNVVYDHFPSTLLRAGDTYNSTTLFTYRQKL</sequence>
<proteinExistence type="predicted"/>
<name>A0ABY8C3M3_9FIRM</name>
<dbReference type="Pfam" id="PF01263">
    <property type="entry name" value="Aldose_epim"/>
    <property type="match status" value="1"/>
</dbReference>
<dbReference type="RefSeq" id="WP_315570754.1">
    <property type="nucleotide sequence ID" value="NZ_CP118866.1"/>
</dbReference>
<dbReference type="InterPro" id="IPR008183">
    <property type="entry name" value="Aldose_1/G6P_1-epimerase"/>
</dbReference>
<dbReference type="InterPro" id="IPR014718">
    <property type="entry name" value="GH-type_carb-bd"/>
</dbReference>
<evidence type="ECO:0000313" key="2">
    <source>
        <dbReference type="Proteomes" id="UP001220478"/>
    </source>
</evidence>
<dbReference type="Proteomes" id="UP001220478">
    <property type="component" value="Chromosome"/>
</dbReference>